<proteinExistence type="predicted"/>
<evidence type="ECO:0008006" key="3">
    <source>
        <dbReference type="Google" id="ProtNLM"/>
    </source>
</evidence>
<reference evidence="1 2" key="1">
    <citation type="journal article" date="2018" name="Appl. Environ. Microbiol.">
        <title>Antimicrobial susceptibility testing and tentative epidemiological cut-off values of five Bacillus species relevant for use as animal feed additives or for plant protection.</title>
        <authorList>
            <person name="Agerso Y."/>
            <person name="Stuer-Lauridsen B."/>
            <person name="Bjerre K."/>
            <person name="Jensen M.G."/>
            <person name="Johansen E."/>
            <person name="Bennedsen M."/>
            <person name="Brockmann E."/>
            <person name="Nielsen B."/>
        </authorList>
    </citation>
    <scope>NUCLEOTIDE SEQUENCE [LARGE SCALE GENOMIC DNA]</scope>
    <source>
        <strain evidence="1 2">CHCC20162</strain>
    </source>
</reference>
<sequence>MEIKVRNVDPIAVKKIDEMAKRKNISRQEFLKSQLEVLAFFHEQTNRELQLKNMLEKVLQMMGQCSTTMENMNEIMHELMGGDEPL</sequence>
<protein>
    <recommendedName>
        <fullName evidence="3">Ribbon-helix-helix protein CopG domain-containing protein</fullName>
    </recommendedName>
</protein>
<dbReference type="EMBL" id="PQWM01000057">
    <property type="protein sequence ID" value="RDZ07120.1"/>
    <property type="molecule type" value="Genomic_DNA"/>
</dbReference>
<comment type="caution">
    <text evidence="1">The sequence shown here is derived from an EMBL/GenBank/DDBJ whole genome shotgun (WGS) entry which is preliminary data.</text>
</comment>
<dbReference type="Proteomes" id="UP000256519">
    <property type="component" value="Unassembled WGS sequence"/>
</dbReference>
<gene>
    <name evidence="1" type="ORF">C3744_28135</name>
</gene>
<organism evidence="1 2">
    <name type="scientific">Priestia megaterium</name>
    <name type="common">Bacillus megaterium</name>
    <dbReference type="NCBI Taxonomy" id="1404"/>
    <lineage>
        <taxon>Bacteria</taxon>
        <taxon>Bacillati</taxon>
        <taxon>Bacillota</taxon>
        <taxon>Bacilli</taxon>
        <taxon>Bacillales</taxon>
        <taxon>Bacillaceae</taxon>
        <taxon>Priestia</taxon>
    </lineage>
</organism>
<name>A0A3D8WU38_PRIMG</name>
<dbReference type="Gene3D" id="1.10.1220.10">
    <property type="entry name" value="Met repressor-like"/>
    <property type="match status" value="1"/>
</dbReference>
<accession>A0A3D8WU38</accession>
<dbReference type="AlphaFoldDB" id="A0A3D8WU38"/>
<dbReference type="RefSeq" id="WP_116078576.1">
    <property type="nucleotide sequence ID" value="NZ_CP187632.1"/>
</dbReference>
<dbReference type="GO" id="GO:0006355">
    <property type="term" value="P:regulation of DNA-templated transcription"/>
    <property type="evidence" value="ECO:0007669"/>
    <property type="project" value="InterPro"/>
</dbReference>
<evidence type="ECO:0000313" key="1">
    <source>
        <dbReference type="EMBL" id="RDZ07120.1"/>
    </source>
</evidence>
<dbReference type="InterPro" id="IPR013321">
    <property type="entry name" value="Arc_rbn_hlx_hlx"/>
</dbReference>
<evidence type="ECO:0000313" key="2">
    <source>
        <dbReference type="Proteomes" id="UP000256519"/>
    </source>
</evidence>